<keyword evidence="8" id="KW-1185">Reference proteome</keyword>
<feature type="domain" description="Peptidase S9 prolyl oligopeptidase catalytic" evidence="5">
    <location>
        <begin position="473"/>
        <end position="685"/>
    </location>
</feature>
<dbReference type="InterPro" id="IPR029058">
    <property type="entry name" value="AB_hydrolase_fold"/>
</dbReference>
<evidence type="ECO:0000313" key="7">
    <source>
        <dbReference type="EMBL" id="NJX15205.1"/>
    </source>
</evidence>
<accession>A0ABX1DA11</accession>
<feature type="domain" description="Peptidase S9A N-terminal" evidence="6">
    <location>
        <begin position="13"/>
        <end position="413"/>
    </location>
</feature>
<organism evidence="7 8">
    <name type="scientific">Tamlana crocina</name>
    <dbReference type="NCBI Taxonomy" id="393006"/>
    <lineage>
        <taxon>Bacteria</taxon>
        <taxon>Pseudomonadati</taxon>
        <taxon>Bacteroidota</taxon>
        <taxon>Flavobacteriia</taxon>
        <taxon>Flavobacteriales</taxon>
        <taxon>Flavobacteriaceae</taxon>
        <taxon>Tamlana</taxon>
    </lineage>
</organism>
<dbReference type="EMBL" id="JAAVJS010000007">
    <property type="protein sequence ID" value="NJX15205.1"/>
    <property type="molecule type" value="Genomic_DNA"/>
</dbReference>
<evidence type="ECO:0000256" key="3">
    <source>
        <dbReference type="ARBA" id="ARBA00022801"/>
    </source>
</evidence>
<reference evidence="7 8" key="1">
    <citation type="submission" date="2020-03" db="EMBL/GenBank/DDBJ databases">
        <title>Tamlana sp. nov, isolated from XXX.</title>
        <authorList>
            <person name="Cao W.R."/>
        </authorList>
    </citation>
    <scope>NUCLEOTIDE SEQUENCE [LARGE SCALE GENOMIC DNA]</scope>
    <source>
        <strain evidence="7 8">HST1-43</strain>
    </source>
</reference>
<gene>
    <name evidence="7" type="ORF">HC176_06850</name>
</gene>
<evidence type="ECO:0000259" key="5">
    <source>
        <dbReference type="Pfam" id="PF00326"/>
    </source>
</evidence>
<dbReference type="InterPro" id="IPR023302">
    <property type="entry name" value="Pept_S9A_N"/>
</dbReference>
<dbReference type="SUPFAM" id="SSF53474">
    <property type="entry name" value="alpha/beta-Hydrolases"/>
    <property type="match status" value="1"/>
</dbReference>
<evidence type="ECO:0000256" key="1">
    <source>
        <dbReference type="ARBA" id="ARBA00005228"/>
    </source>
</evidence>
<evidence type="ECO:0000256" key="2">
    <source>
        <dbReference type="ARBA" id="ARBA00022670"/>
    </source>
</evidence>
<dbReference type="InterPro" id="IPR002470">
    <property type="entry name" value="Peptidase_S9A"/>
</dbReference>
<dbReference type="Pfam" id="PF02897">
    <property type="entry name" value="Peptidase_S9_N"/>
    <property type="match status" value="1"/>
</dbReference>
<proteinExistence type="inferred from homology"/>
<keyword evidence="3" id="KW-0378">Hydrolase</keyword>
<dbReference type="SUPFAM" id="SSF50993">
    <property type="entry name" value="Peptidase/esterase 'gauge' domain"/>
    <property type="match status" value="1"/>
</dbReference>
<evidence type="ECO:0000256" key="4">
    <source>
        <dbReference type="ARBA" id="ARBA00022825"/>
    </source>
</evidence>
<dbReference type="PANTHER" id="PTHR11757">
    <property type="entry name" value="PROTEASE FAMILY S9A OLIGOPEPTIDASE"/>
    <property type="match status" value="1"/>
</dbReference>
<dbReference type="InterPro" id="IPR051543">
    <property type="entry name" value="Serine_Peptidase_S9A"/>
</dbReference>
<name>A0ABX1DA11_9FLAO</name>
<dbReference type="Gene3D" id="3.40.50.1820">
    <property type="entry name" value="alpha/beta hydrolase"/>
    <property type="match status" value="1"/>
</dbReference>
<dbReference type="Proteomes" id="UP000760545">
    <property type="component" value="Unassembled WGS sequence"/>
</dbReference>
<keyword evidence="2" id="KW-0645">Protease</keyword>
<dbReference type="InterPro" id="IPR001375">
    <property type="entry name" value="Peptidase_S9_cat"/>
</dbReference>
<keyword evidence="4" id="KW-0720">Serine protease</keyword>
<dbReference type="Pfam" id="PF00326">
    <property type="entry name" value="Peptidase_S9"/>
    <property type="match status" value="1"/>
</dbReference>
<sequence length="692" mass="79542">MKLFPLKTIIQAPVAKKIPQTLSIHGDTRIDNYYWLNDRENPEVIDYLNAENAYTKQQMEHTEAFQKQLFEEMKGRIKEDDTSVPYKLNRYWYLTRYEKGKDYPIYARKKDSLDAPEEILFDCNQMADGHAYFNLGSIAISPDNTMAAFSVDTVSRRQYNIQVKNLVTGEVFSDKILNTTGSVVWANDNKTLFYAMKDEVTLRSHKIFKHELHTDTKTDVEVYHETDETFHTFVYKCKSKKYIVIGSSSTLSSEYRVLNADTPNGDFRVIQERMPDMEYSVSHYNDSFYIISNADGATNFKLSKTDENNTGIEHWKDVIPHRKEVLLEDIEIFKNYLVLNERENGLNKLRIMSWDGSEDYYLPFDSETYTAYVGNNPDFESPVLRYVYNSLTSPTAVIDYNFETKQSEIKKEQQVLGGTFNKENYESKRVWAAARDGVKIPISLVYRKGVKLDGSNPLLQYAYGSYGSTIDPSFSSIRLSLLDRGFIYAIAHIRGGEYLGRDWYENGKLLTKKNTFTDFIDCSKYLIAEKYTSNKHLYAYGGSAGGLLMGAVINMNPELYNGVLAAVPFVDVVTTMLDDTIPLTTGEYDEWGNPNQKKFYDYMKSYSPYDNVEAKEYPNMLVTTGLHDSQVQYWEPAKWVAKLRELKTDDNKLLLHTDMDAGHGGASGRFESLKEVALEYAFLLDLEGIHGQ</sequence>
<evidence type="ECO:0000313" key="8">
    <source>
        <dbReference type="Proteomes" id="UP000760545"/>
    </source>
</evidence>
<comment type="caution">
    <text evidence="7">The sequence shown here is derived from an EMBL/GenBank/DDBJ whole genome shotgun (WGS) entry which is preliminary data.</text>
</comment>
<evidence type="ECO:0000259" key="6">
    <source>
        <dbReference type="Pfam" id="PF02897"/>
    </source>
</evidence>
<comment type="similarity">
    <text evidence="1">Belongs to the peptidase S9A family.</text>
</comment>
<dbReference type="PRINTS" id="PR00862">
    <property type="entry name" value="PROLIGOPTASE"/>
</dbReference>
<protein>
    <submittedName>
        <fullName evidence="7">S9 family peptidase</fullName>
    </submittedName>
</protein>
<dbReference type="Gene3D" id="2.130.10.120">
    <property type="entry name" value="Prolyl oligopeptidase, N-terminal domain"/>
    <property type="match status" value="1"/>
</dbReference>
<dbReference type="PANTHER" id="PTHR11757:SF19">
    <property type="entry name" value="PROLYL ENDOPEPTIDASE-LIKE"/>
    <property type="match status" value="1"/>
</dbReference>